<name>A0A975BVP6_9BACT</name>
<proteinExistence type="predicted"/>
<protein>
    <submittedName>
        <fullName evidence="1">Uncharacterized protein</fullName>
    </submittedName>
</protein>
<dbReference type="Proteomes" id="UP000663722">
    <property type="component" value="Chromosome"/>
</dbReference>
<sequence>MGSLPYFCYKKLCVLKNIHLMLNQKYHIKKEGYSFYLNET</sequence>
<dbReference type="EMBL" id="CP061800">
    <property type="protein sequence ID" value="QTA91990.1"/>
    <property type="molecule type" value="Genomic_DNA"/>
</dbReference>
<evidence type="ECO:0000313" key="2">
    <source>
        <dbReference type="Proteomes" id="UP000663722"/>
    </source>
</evidence>
<evidence type="ECO:0000313" key="1">
    <source>
        <dbReference type="EMBL" id="QTA91990.1"/>
    </source>
</evidence>
<keyword evidence="2" id="KW-1185">Reference proteome</keyword>
<reference evidence="1" key="1">
    <citation type="journal article" date="2021" name="Microb. Physiol.">
        <title>Proteogenomic Insights into the Physiology of Marine, Sulfate-Reducing, Filamentous Desulfonema limicola and Desulfonema magnum.</title>
        <authorList>
            <person name="Schnaars V."/>
            <person name="Wohlbrand L."/>
            <person name="Scheve S."/>
            <person name="Hinrichs C."/>
            <person name="Reinhardt R."/>
            <person name="Rabus R."/>
        </authorList>
    </citation>
    <scope>NUCLEOTIDE SEQUENCE</scope>
    <source>
        <strain evidence="1">4be13</strain>
    </source>
</reference>
<gene>
    <name evidence="1" type="ORF">dnm_080630</name>
</gene>
<organism evidence="1 2">
    <name type="scientific">Desulfonema magnum</name>
    <dbReference type="NCBI Taxonomy" id="45655"/>
    <lineage>
        <taxon>Bacteria</taxon>
        <taxon>Pseudomonadati</taxon>
        <taxon>Thermodesulfobacteriota</taxon>
        <taxon>Desulfobacteria</taxon>
        <taxon>Desulfobacterales</taxon>
        <taxon>Desulfococcaceae</taxon>
        <taxon>Desulfonema</taxon>
    </lineage>
</organism>
<accession>A0A975BVP6</accession>
<dbReference type="AlphaFoldDB" id="A0A975BVP6"/>
<dbReference type="KEGG" id="dmm:dnm_080630"/>